<dbReference type="KEGG" id="tet:TTHERM_00329810"/>
<dbReference type="Proteomes" id="UP000009168">
    <property type="component" value="Unassembled WGS sequence"/>
</dbReference>
<dbReference type="EMBL" id="GG662299">
    <property type="protein sequence ID" value="EAS06301.1"/>
    <property type="molecule type" value="Genomic_DNA"/>
</dbReference>
<protein>
    <submittedName>
        <fullName evidence="1">Uncharacterized protein</fullName>
    </submittedName>
</protein>
<gene>
    <name evidence="1" type="ORF">TTHERM_00329810</name>
</gene>
<keyword evidence="2" id="KW-1185">Reference proteome</keyword>
<sequence>MHTIFRNQALFQQNVLGIQNIPKQSEKPKSSSKRHIIRHAIYFKHSKLVLQKQI</sequence>
<evidence type="ECO:0000313" key="2">
    <source>
        <dbReference type="Proteomes" id="UP000009168"/>
    </source>
</evidence>
<dbReference type="GeneID" id="7836722"/>
<dbReference type="HOGENOM" id="CLU_3054551_0_0_1"/>
<proteinExistence type="predicted"/>
<accession>I7MJJ0</accession>
<evidence type="ECO:0000313" key="1">
    <source>
        <dbReference type="EMBL" id="EAS06301.1"/>
    </source>
</evidence>
<reference evidence="2" key="1">
    <citation type="journal article" date="2006" name="PLoS Biol.">
        <title>Macronuclear genome sequence of the ciliate Tetrahymena thermophila, a model eukaryote.</title>
        <authorList>
            <person name="Eisen J.A."/>
            <person name="Coyne R.S."/>
            <person name="Wu M."/>
            <person name="Wu D."/>
            <person name="Thiagarajan M."/>
            <person name="Wortman J.R."/>
            <person name="Badger J.H."/>
            <person name="Ren Q."/>
            <person name="Amedeo P."/>
            <person name="Jones K.M."/>
            <person name="Tallon L.J."/>
            <person name="Delcher A.L."/>
            <person name="Salzberg S.L."/>
            <person name="Silva J.C."/>
            <person name="Haas B.J."/>
            <person name="Majoros W.H."/>
            <person name="Farzad M."/>
            <person name="Carlton J.M."/>
            <person name="Smith R.K. Jr."/>
            <person name="Garg J."/>
            <person name="Pearlman R.E."/>
            <person name="Karrer K.M."/>
            <person name="Sun L."/>
            <person name="Manning G."/>
            <person name="Elde N.C."/>
            <person name="Turkewitz A.P."/>
            <person name="Asai D.J."/>
            <person name="Wilkes D.E."/>
            <person name="Wang Y."/>
            <person name="Cai H."/>
            <person name="Collins K."/>
            <person name="Stewart B.A."/>
            <person name="Lee S.R."/>
            <person name="Wilamowska K."/>
            <person name="Weinberg Z."/>
            <person name="Ruzzo W.L."/>
            <person name="Wloga D."/>
            <person name="Gaertig J."/>
            <person name="Frankel J."/>
            <person name="Tsao C.-C."/>
            <person name="Gorovsky M.A."/>
            <person name="Keeling P.J."/>
            <person name="Waller R.F."/>
            <person name="Patron N.J."/>
            <person name="Cherry J.M."/>
            <person name="Stover N.A."/>
            <person name="Krieger C.J."/>
            <person name="del Toro C."/>
            <person name="Ryder H.F."/>
            <person name="Williamson S.C."/>
            <person name="Barbeau R.A."/>
            <person name="Hamilton E.P."/>
            <person name="Orias E."/>
        </authorList>
    </citation>
    <scope>NUCLEOTIDE SEQUENCE [LARGE SCALE GENOMIC DNA]</scope>
    <source>
        <strain evidence="2">SB210</strain>
    </source>
</reference>
<dbReference type="AlphaFoldDB" id="I7MJJ0"/>
<dbReference type="RefSeq" id="XP_001026546.1">
    <property type="nucleotide sequence ID" value="XM_001026546.1"/>
</dbReference>
<dbReference type="InParanoid" id="I7MJJ0"/>
<organism evidence="1 2">
    <name type="scientific">Tetrahymena thermophila (strain SB210)</name>
    <dbReference type="NCBI Taxonomy" id="312017"/>
    <lineage>
        <taxon>Eukaryota</taxon>
        <taxon>Sar</taxon>
        <taxon>Alveolata</taxon>
        <taxon>Ciliophora</taxon>
        <taxon>Intramacronucleata</taxon>
        <taxon>Oligohymenophorea</taxon>
        <taxon>Hymenostomatida</taxon>
        <taxon>Tetrahymenina</taxon>
        <taxon>Tetrahymenidae</taxon>
        <taxon>Tetrahymena</taxon>
    </lineage>
</organism>
<name>I7MJJ0_TETTS</name>